<dbReference type="PROSITE" id="PS50076">
    <property type="entry name" value="DNAJ_2"/>
    <property type="match status" value="1"/>
</dbReference>
<sequence>MFRLSSRWKTIYRLSSSNYSTKSQSFPFPKHANPTPHQIFHLPANASQDDIKNRYYELVRIYHPDKARTSVSAEEAHARFQTIGHAYNILRGKAAPNESATTSPRDGRYEATTAARRAAHVRRHRELYDGGAVDDRWKDRIILFGVIGVSTKTVIVFVVQAMITRHEAIEEVMDRARLHRLDTEINRRRKTLEDPRLSAPEQEDGPQQKR</sequence>
<feature type="domain" description="J" evidence="4">
    <location>
        <begin position="35"/>
        <end position="132"/>
    </location>
</feature>
<dbReference type="SMART" id="SM00271">
    <property type="entry name" value="DnaJ"/>
    <property type="match status" value="1"/>
</dbReference>
<dbReference type="PANTHER" id="PTHR44145:SF3">
    <property type="entry name" value="DNAJ HOMOLOG SUBFAMILY A MEMBER 3, MITOCHONDRIAL"/>
    <property type="match status" value="1"/>
</dbReference>
<dbReference type="CDD" id="cd06257">
    <property type="entry name" value="DnaJ"/>
    <property type="match status" value="1"/>
</dbReference>
<proteinExistence type="predicted"/>
<accession>A0A9W9DZX8</accession>
<dbReference type="AlphaFoldDB" id="A0A9W9DZX8"/>
<evidence type="ECO:0000256" key="1">
    <source>
        <dbReference type="ARBA" id="ARBA00023186"/>
    </source>
</evidence>
<evidence type="ECO:0000256" key="2">
    <source>
        <dbReference type="SAM" id="MobiDB-lite"/>
    </source>
</evidence>
<evidence type="ECO:0000256" key="3">
    <source>
        <dbReference type="SAM" id="Phobius"/>
    </source>
</evidence>
<keyword evidence="3" id="KW-0472">Membrane</keyword>
<dbReference type="Pfam" id="PF00226">
    <property type="entry name" value="DnaJ"/>
    <property type="match status" value="1"/>
</dbReference>
<dbReference type="InterPro" id="IPR001623">
    <property type="entry name" value="DnaJ_domain"/>
</dbReference>
<dbReference type="InterPro" id="IPR051938">
    <property type="entry name" value="Apopto_cytoskel_mod"/>
</dbReference>
<evidence type="ECO:0000313" key="6">
    <source>
        <dbReference type="Proteomes" id="UP001150238"/>
    </source>
</evidence>
<comment type="caution">
    <text evidence="5">The sequence shown here is derived from an EMBL/GenBank/DDBJ whole genome shotgun (WGS) entry which is preliminary data.</text>
</comment>
<keyword evidence="3" id="KW-1133">Transmembrane helix</keyword>
<name>A0A9W9DZX8_9AGAR</name>
<dbReference type="PANTHER" id="PTHR44145">
    <property type="entry name" value="DNAJ HOMOLOG SUBFAMILY A MEMBER 3, MITOCHONDRIAL"/>
    <property type="match status" value="1"/>
</dbReference>
<organism evidence="5 6">
    <name type="scientific">Lentinula lateritia</name>
    <dbReference type="NCBI Taxonomy" id="40482"/>
    <lineage>
        <taxon>Eukaryota</taxon>
        <taxon>Fungi</taxon>
        <taxon>Dikarya</taxon>
        <taxon>Basidiomycota</taxon>
        <taxon>Agaricomycotina</taxon>
        <taxon>Agaricomycetes</taxon>
        <taxon>Agaricomycetidae</taxon>
        <taxon>Agaricales</taxon>
        <taxon>Marasmiineae</taxon>
        <taxon>Omphalotaceae</taxon>
        <taxon>Lentinula</taxon>
    </lineage>
</organism>
<feature type="region of interest" description="Disordered" evidence="2">
    <location>
        <begin position="189"/>
        <end position="210"/>
    </location>
</feature>
<dbReference type="SUPFAM" id="SSF46565">
    <property type="entry name" value="Chaperone J-domain"/>
    <property type="match status" value="1"/>
</dbReference>
<gene>
    <name evidence="5" type="ORF">C8J55DRAFT_176014</name>
</gene>
<evidence type="ECO:0000259" key="4">
    <source>
        <dbReference type="PROSITE" id="PS50076"/>
    </source>
</evidence>
<dbReference type="Proteomes" id="UP001150238">
    <property type="component" value="Unassembled WGS sequence"/>
</dbReference>
<keyword evidence="1" id="KW-0143">Chaperone</keyword>
<reference evidence="5" key="1">
    <citation type="submission" date="2022-08" db="EMBL/GenBank/DDBJ databases">
        <authorList>
            <consortium name="DOE Joint Genome Institute"/>
            <person name="Min B."/>
            <person name="Riley R."/>
            <person name="Sierra-Patev S."/>
            <person name="Naranjo-Ortiz M."/>
            <person name="Looney B."/>
            <person name="Konkel Z."/>
            <person name="Slot J.C."/>
            <person name="Sakamoto Y."/>
            <person name="Steenwyk J.L."/>
            <person name="Rokas A."/>
            <person name="Carro J."/>
            <person name="Camarero S."/>
            <person name="Ferreira P."/>
            <person name="Molpeceres G."/>
            <person name="Ruiz-Duenas F.J."/>
            <person name="Serrano A."/>
            <person name="Henrissat B."/>
            <person name="Drula E."/>
            <person name="Hughes K.W."/>
            <person name="Mata J.L."/>
            <person name="Ishikawa N.K."/>
            <person name="Vargas-Isla R."/>
            <person name="Ushijima S."/>
            <person name="Smith C.A."/>
            <person name="Ahrendt S."/>
            <person name="Andreopoulos W."/>
            <person name="He G."/>
            <person name="Labutti K."/>
            <person name="Lipzen A."/>
            <person name="Ng V."/>
            <person name="Sandor L."/>
            <person name="Barry K."/>
            <person name="Martinez A.T."/>
            <person name="Xiao Y."/>
            <person name="Gibbons J.G."/>
            <person name="Terashima K."/>
            <person name="Hibbett D.S."/>
            <person name="Grigoriev I.V."/>
        </authorList>
    </citation>
    <scope>NUCLEOTIDE SEQUENCE</scope>
    <source>
        <strain evidence="5">Sp2 HRB7682 ss15</strain>
    </source>
</reference>
<feature type="transmembrane region" description="Helical" evidence="3">
    <location>
        <begin position="141"/>
        <end position="163"/>
    </location>
</feature>
<reference evidence="5" key="2">
    <citation type="journal article" date="2023" name="Proc. Natl. Acad. Sci. U.S.A.">
        <title>A global phylogenomic analysis of the shiitake genus Lentinula.</title>
        <authorList>
            <person name="Sierra-Patev S."/>
            <person name="Min B."/>
            <person name="Naranjo-Ortiz M."/>
            <person name="Looney B."/>
            <person name="Konkel Z."/>
            <person name="Slot J.C."/>
            <person name="Sakamoto Y."/>
            <person name="Steenwyk J.L."/>
            <person name="Rokas A."/>
            <person name="Carro J."/>
            <person name="Camarero S."/>
            <person name="Ferreira P."/>
            <person name="Molpeceres G."/>
            <person name="Ruiz-Duenas F.J."/>
            <person name="Serrano A."/>
            <person name="Henrissat B."/>
            <person name="Drula E."/>
            <person name="Hughes K.W."/>
            <person name="Mata J.L."/>
            <person name="Ishikawa N.K."/>
            <person name="Vargas-Isla R."/>
            <person name="Ushijima S."/>
            <person name="Smith C.A."/>
            <person name="Donoghue J."/>
            <person name="Ahrendt S."/>
            <person name="Andreopoulos W."/>
            <person name="He G."/>
            <person name="LaButti K."/>
            <person name="Lipzen A."/>
            <person name="Ng V."/>
            <person name="Riley R."/>
            <person name="Sandor L."/>
            <person name="Barry K."/>
            <person name="Martinez A.T."/>
            <person name="Xiao Y."/>
            <person name="Gibbons J.G."/>
            <person name="Terashima K."/>
            <person name="Grigoriev I.V."/>
            <person name="Hibbett D."/>
        </authorList>
    </citation>
    <scope>NUCLEOTIDE SEQUENCE</scope>
    <source>
        <strain evidence="5">Sp2 HRB7682 ss15</strain>
    </source>
</reference>
<keyword evidence="3" id="KW-0812">Transmembrane</keyword>
<protein>
    <recommendedName>
        <fullName evidence="4">J domain-containing protein</fullName>
    </recommendedName>
</protein>
<dbReference type="InterPro" id="IPR036869">
    <property type="entry name" value="J_dom_sf"/>
</dbReference>
<dbReference type="EMBL" id="JANVFS010000003">
    <property type="protein sequence ID" value="KAJ4494101.1"/>
    <property type="molecule type" value="Genomic_DNA"/>
</dbReference>
<evidence type="ECO:0000313" key="5">
    <source>
        <dbReference type="EMBL" id="KAJ4494101.1"/>
    </source>
</evidence>
<dbReference type="PRINTS" id="PR00625">
    <property type="entry name" value="JDOMAIN"/>
</dbReference>
<dbReference type="Gene3D" id="1.10.287.110">
    <property type="entry name" value="DnaJ domain"/>
    <property type="match status" value="1"/>
</dbReference>